<feature type="region of interest" description="Disordered" evidence="5">
    <location>
        <begin position="183"/>
        <end position="203"/>
    </location>
</feature>
<accession>A0A448YZA7</accession>
<dbReference type="GO" id="GO:0005525">
    <property type="term" value="F:GTP binding"/>
    <property type="evidence" value="ECO:0007669"/>
    <property type="project" value="UniProtKB-KW"/>
</dbReference>
<reference evidence="6 7" key="1">
    <citation type="submission" date="2019-01" db="EMBL/GenBank/DDBJ databases">
        <authorList>
            <person name="Ferrante I. M."/>
        </authorList>
    </citation>
    <scope>NUCLEOTIDE SEQUENCE [LARGE SCALE GENOMIC DNA]</scope>
    <source>
        <strain evidence="6 7">B856</strain>
    </source>
</reference>
<keyword evidence="4" id="KW-0460">Magnesium</keyword>
<protein>
    <submittedName>
        <fullName evidence="6">Uncharacterized protein</fullName>
    </submittedName>
</protein>
<evidence type="ECO:0000256" key="1">
    <source>
        <dbReference type="ARBA" id="ARBA00022741"/>
    </source>
</evidence>
<dbReference type="GO" id="GO:0003924">
    <property type="term" value="F:GTPase activity"/>
    <property type="evidence" value="ECO:0007669"/>
    <property type="project" value="InterPro"/>
</dbReference>
<feature type="compositionally biased region" description="Gly residues" evidence="5">
    <location>
        <begin position="92"/>
        <end position="107"/>
    </location>
</feature>
<evidence type="ECO:0000313" key="6">
    <source>
        <dbReference type="EMBL" id="VEU35116.1"/>
    </source>
</evidence>
<dbReference type="InterPro" id="IPR006689">
    <property type="entry name" value="Small_GTPase_ARF/SAR"/>
</dbReference>
<feature type="compositionally biased region" description="Basic residues" evidence="5">
    <location>
        <begin position="188"/>
        <end position="202"/>
    </location>
</feature>
<evidence type="ECO:0000256" key="5">
    <source>
        <dbReference type="SAM" id="MobiDB-lite"/>
    </source>
</evidence>
<evidence type="ECO:0000256" key="3">
    <source>
        <dbReference type="PIRSR" id="PIRSR606689-1"/>
    </source>
</evidence>
<evidence type="ECO:0000313" key="7">
    <source>
        <dbReference type="Proteomes" id="UP000291116"/>
    </source>
</evidence>
<dbReference type="Pfam" id="PF00025">
    <property type="entry name" value="Arf"/>
    <property type="match status" value="1"/>
</dbReference>
<keyword evidence="1 3" id="KW-0547">Nucleotide-binding</keyword>
<dbReference type="PANTHER" id="PTHR45909:SF1">
    <property type="entry name" value="ADP-RIBOSYLATION FACTOR-RELATED PROTEIN 1"/>
    <property type="match status" value="1"/>
</dbReference>
<feature type="region of interest" description="Disordered" evidence="5">
    <location>
        <begin position="75"/>
        <end position="135"/>
    </location>
</feature>
<keyword evidence="7" id="KW-1185">Reference proteome</keyword>
<dbReference type="Gene3D" id="3.40.50.300">
    <property type="entry name" value="P-loop containing nucleotide triphosphate hydrolases"/>
    <property type="match status" value="1"/>
</dbReference>
<evidence type="ECO:0000256" key="2">
    <source>
        <dbReference type="ARBA" id="ARBA00023134"/>
    </source>
</evidence>
<keyword evidence="2 3" id="KW-0342">GTP-binding</keyword>
<dbReference type="GO" id="GO:0043001">
    <property type="term" value="P:Golgi to plasma membrane protein transport"/>
    <property type="evidence" value="ECO:0007669"/>
    <property type="project" value="TreeGrafter"/>
</dbReference>
<name>A0A448YZA7_9STRA</name>
<feature type="binding site" evidence="3">
    <location>
        <position position="328"/>
    </location>
    <ligand>
        <name>GTP</name>
        <dbReference type="ChEBI" id="CHEBI:37565"/>
    </ligand>
</feature>
<dbReference type="Proteomes" id="UP000291116">
    <property type="component" value="Unassembled WGS sequence"/>
</dbReference>
<dbReference type="GO" id="GO:0005794">
    <property type="term" value="C:Golgi apparatus"/>
    <property type="evidence" value="ECO:0007669"/>
    <property type="project" value="TreeGrafter"/>
</dbReference>
<evidence type="ECO:0000256" key="4">
    <source>
        <dbReference type="PIRSR" id="PIRSR606689-2"/>
    </source>
</evidence>
<feature type="compositionally biased region" description="Acidic residues" evidence="5">
    <location>
        <begin position="362"/>
        <end position="378"/>
    </location>
</feature>
<feature type="compositionally biased region" description="Low complexity" evidence="5">
    <location>
        <begin position="82"/>
        <end position="91"/>
    </location>
</feature>
<feature type="region of interest" description="Disordered" evidence="5">
    <location>
        <begin position="352"/>
        <end position="378"/>
    </location>
</feature>
<gene>
    <name evidence="6" type="ORF">PSNMU_V1.4_AUG-EV-PASAV3_0018630</name>
</gene>
<feature type="binding site" evidence="4">
    <location>
        <position position="306"/>
    </location>
    <ligand>
        <name>Mg(2+)</name>
        <dbReference type="ChEBI" id="CHEBI:18420"/>
    </ligand>
</feature>
<dbReference type="PANTHER" id="PTHR45909">
    <property type="entry name" value="ADP-RIBOSYLATION FACTOR-RELATED PROTEIN 1"/>
    <property type="match status" value="1"/>
</dbReference>
<dbReference type="EMBL" id="CAACVS010000048">
    <property type="protein sequence ID" value="VEU35116.1"/>
    <property type="molecule type" value="Genomic_DNA"/>
</dbReference>
<organism evidence="6 7">
    <name type="scientific">Pseudo-nitzschia multistriata</name>
    <dbReference type="NCBI Taxonomy" id="183589"/>
    <lineage>
        <taxon>Eukaryota</taxon>
        <taxon>Sar</taxon>
        <taxon>Stramenopiles</taxon>
        <taxon>Ochrophyta</taxon>
        <taxon>Bacillariophyta</taxon>
        <taxon>Bacillariophyceae</taxon>
        <taxon>Bacillariophycidae</taxon>
        <taxon>Bacillariales</taxon>
        <taxon>Bacillariaceae</taxon>
        <taxon>Pseudo-nitzschia</taxon>
    </lineage>
</organism>
<feature type="region of interest" description="Disordered" evidence="5">
    <location>
        <begin position="246"/>
        <end position="293"/>
    </location>
</feature>
<proteinExistence type="predicted"/>
<dbReference type="GO" id="GO:0046872">
    <property type="term" value="F:metal ion binding"/>
    <property type="evidence" value="ECO:0007669"/>
    <property type="project" value="UniProtKB-KW"/>
</dbReference>
<sequence>MFSLLNGIYDSYLAPTQLNLLVVGAPEAGKTTLLERLKATDLSGKGSSGGRRNPLGAEEPPEALREALFATGAASRLRHRSGTMASSSGSLAGSGGSGNGNSHGNGTGRARVQRNAGPVPTGHGKTNGAAASPVVRERRRRFSICPAPERYSRSARDEDQDEVYLMDNDDGVDDEAEGLLLGGSASANHHRNGGPPGRRRNHSKEFDVDTLDLITDGIDLAQHQPPPPPGRNQTRATSMQSIDLDVGVGVGVGGSDPSLGKDPQAQPQPQQPPPLPRGPALHQSTPEEYHRKAKAKMLPLRMIRPTIGTNLAKLDMYGAKCHIFDVGGKLQDLWERYYDDCDAVIFCWKLGEDPDKPPREPDSDDDDDSDAEDEDEDEKIEAIYKKQQELLNTVRKSVPDEVPFLILGHVFGNASTEIVDEMFCTDVLLPRYHNPMTGFCCVSAKNGAGVRSAMEWLIPLAKRQLRERISSKKEPALHEKAEI</sequence>
<feature type="region of interest" description="Disordered" evidence="5">
    <location>
        <begin position="39"/>
        <end position="58"/>
    </location>
</feature>
<dbReference type="GO" id="GO:0034067">
    <property type="term" value="P:protein localization to Golgi apparatus"/>
    <property type="evidence" value="ECO:0007669"/>
    <property type="project" value="TreeGrafter"/>
</dbReference>
<keyword evidence="4" id="KW-0479">Metal-binding</keyword>
<dbReference type="InterPro" id="IPR024156">
    <property type="entry name" value="Small_GTPase_ARF"/>
</dbReference>
<dbReference type="InterPro" id="IPR027417">
    <property type="entry name" value="P-loop_NTPase"/>
</dbReference>
<dbReference type="SUPFAM" id="SSF52540">
    <property type="entry name" value="P-loop containing nucleoside triphosphate hydrolases"/>
    <property type="match status" value="1"/>
</dbReference>
<dbReference type="OrthoDB" id="414781at2759"/>
<feature type="compositionally biased region" description="Basic and acidic residues" evidence="5">
    <location>
        <begin position="352"/>
        <end position="361"/>
    </location>
</feature>
<dbReference type="AlphaFoldDB" id="A0A448YZA7"/>
<dbReference type="GO" id="GO:0006886">
    <property type="term" value="P:intracellular protein transport"/>
    <property type="evidence" value="ECO:0007669"/>
    <property type="project" value="TreeGrafter"/>
</dbReference>